<dbReference type="AlphaFoldDB" id="A0A7J7MSP7"/>
<dbReference type="OrthoDB" id="1862401at2759"/>
<keyword evidence="1" id="KW-0808">Transferase</keyword>
<dbReference type="Proteomes" id="UP000541444">
    <property type="component" value="Unassembled WGS sequence"/>
</dbReference>
<evidence type="ECO:0000256" key="1">
    <source>
        <dbReference type="ARBA" id="ARBA00022679"/>
    </source>
</evidence>
<evidence type="ECO:0000256" key="2">
    <source>
        <dbReference type="ARBA" id="ARBA00023315"/>
    </source>
</evidence>
<dbReference type="Gene3D" id="3.30.559.10">
    <property type="entry name" value="Chloramphenicol acetyltransferase-like domain"/>
    <property type="match status" value="1"/>
</dbReference>
<comment type="caution">
    <text evidence="3">The sequence shown here is derived from an EMBL/GenBank/DDBJ whole genome shotgun (WGS) entry which is preliminary data.</text>
</comment>
<dbReference type="Pfam" id="PF02458">
    <property type="entry name" value="Transferase"/>
    <property type="match status" value="1"/>
</dbReference>
<evidence type="ECO:0000313" key="3">
    <source>
        <dbReference type="EMBL" id="KAF6157906.1"/>
    </source>
</evidence>
<keyword evidence="4" id="KW-1185">Reference proteome</keyword>
<sequence length="225" mass="24695">MTANNLLRLWASICSNLDGDTTNVLSHLLPSFDKTIIINPNGIETIYLNYLKKINISQKSFALPPTPTDFGNDKVVATFIMDLPKIKKLKKWVLSRIIEKTNKEPSFNLSAVVVTCAYVWACLIKALGGDSLREQLAIPIDCRTRLDPALPEAYFGNCLMVSFTAMNNNDLVGKDGIVVAAEVIGKAIHTIAKSVFDGSENLLANLISLRSEASCDCWFTKAKGL</sequence>
<dbReference type="GO" id="GO:0016747">
    <property type="term" value="F:acyltransferase activity, transferring groups other than amino-acyl groups"/>
    <property type="evidence" value="ECO:0007669"/>
    <property type="project" value="UniProtKB-ARBA"/>
</dbReference>
<dbReference type="InterPro" id="IPR051504">
    <property type="entry name" value="Plant_metabolite_acyltrans"/>
</dbReference>
<gene>
    <name evidence="3" type="ORF">GIB67_015222</name>
</gene>
<reference evidence="3 4" key="1">
    <citation type="journal article" date="2020" name="IScience">
        <title>Genome Sequencing of the Endangered Kingdonia uniflora (Circaeasteraceae, Ranunculales) Reveals Potential Mechanisms of Evolutionary Specialization.</title>
        <authorList>
            <person name="Sun Y."/>
            <person name="Deng T."/>
            <person name="Zhang A."/>
            <person name="Moore M.J."/>
            <person name="Landis J.B."/>
            <person name="Lin N."/>
            <person name="Zhang H."/>
            <person name="Zhang X."/>
            <person name="Huang J."/>
            <person name="Zhang X."/>
            <person name="Sun H."/>
            <person name="Wang H."/>
        </authorList>
    </citation>
    <scope>NUCLEOTIDE SEQUENCE [LARGE SCALE GENOMIC DNA]</scope>
    <source>
        <strain evidence="3">TB1705</strain>
        <tissue evidence="3">Leaf</tissue>
    </source>
</reference>
<dbReference type="PANTHER" id="PTHR31625">
    <property type="match status" value="1"/>
</dbReference>
<accession>A0A7J7MSP7</accession>
<keyword evidence="2" id="KW-0012">Acyltransferase</keyword>
<name>A0A7J7MSP7_9MAGN</name>
<evidence type="ECO:0000313" key="4">
    <source>
        <dbReference type="Proteomes" id="UP000541444"/>
    </source>
</evidence>
<proteinExistence type="predicted"/>
<organism evidence="3 4">
    <name type="scientific">Kingdonia uniflora</name>
    <dbReference type="NCBI Taxonomy" id="39325"/>
    <lineage>
        <taxon>Eukaryota</taxon>
        <taxon>Viridiplantae</taxon>
        <taxon>Streptophyta</taxon>
        <taxon>Embryophyta</taxon>
        <taxon>Tracheophyta</taxon>
        <taxon>Spermatophyta</taxon>
        <taxon>Magnoliopsida</taxon>
        <taxon>Ranunculales</taxon>
        <taxon>Circaeasteraceae</taxon>
        <taxon>Kingdonia</taxon>
    </lineage>
</organism>
<dbReference type="InterPro" id="IPR023213">
    <property type="entry name" value="CAT-like_dom_sf"/>
</dbReference>
<dbReference type="EMBL" id="JACGCM010001245">
    <property type="protein sequence ID" value="KAF6157906.1"/>
    <property type="molecule type" value="Genomic_DNA"/>
</dbReference>
<protein>
    <submittedName>
        <fullName evidence="3">Uncharacterized protein</fullName>
    </submittedName>
</protein>